<keyword evidence="4" id="KW-1185">Reference proteome</keyword>
<reference evidence="3" key="1">
    <citation type="submission" date="2013-04" db="EMBL/GenBank/DDBJ databases">
        <authorList>
            <person name="Harkins D.M."/>
            <person name="Durkin A.S."/>
            <person name="Selengut J.D."/>
            <person name="Sanka R."/>
            <person name="DePew J."/>
            <person name="Purushe J."/>
            <person name="Ahmed A."/>
            <person name="van der Linden H."/>
            <person name="Goris M.G.A."/>
            <person name="Hartskeerl R.A."/>
            <person name="Vinetz J.M."/>
            <person name="Sutton G.G."/>
            <person name="Nelson W.C."/>
            <person name="Fouts D.E."/>
        </authorList>
    </citation>
    <scope>NUCLEOTIDE SEQUENCE [LARGE SCALE GENOMIC DNA]</scope>
    <source>
        <strain evidence="3">BUT 6</strain>
    </source>
</reference>
<gene>
    <name evidence="3" type="ORF">LEP1GSC058_3383</name>
</gene>
<feature type="transmembrane region" description="Helical" evidence="1">
    <location>
        <begin position="281"/>
        <end position="301"/>
    </location>
</feature>
<dbReference type="PANTHER" id="PTHR43081">
    <property type="entry name" value="ADENYLATE CYCLASE, TERMINAL-DIFFERENTIATION SPECIFIC-RELATED"/>
    <property type="match status" value="1"/>
</dbReference>
<dbReference type="GO" id="GO:0004016">
    <property type="term" value="F:adenylate cyclase activity"/>
    <property type="evidence" value="ECO:0007669"/>
    <property type="project" value="UniProtKB-ARBA"/>
</dbReference>
<keyword evidence="1" id="KW-0812">Transmembrane</keyword>
<evidence type="ECO:0000259" key="2">
    <source>
        <dbReference type="PROSITE" id="PS50125"/>
    </source>
</evidence>
<evidence type="ECO:0000256" key="1">
    <source>
        <dbReference type="SAM" id="Phobius"/>
    </source>
</evidence>
<dbReference type="EMBL" id="AKWZ02000010">
    <property type="protein sequence ID" value="EPG72998.1"/>
    <property type="molecule type" value="Genomic_DNA"/>
</dbReference>
<dbReference type="Pfam" id="PF07695">
    <property type="entry name" value="7TMR-DISM_7TM"/>
    <property type="match status" value="1"/>
</dbReference>
<dbReference type="RefSeq" id="WP_016549494.1">
    <property type="nucleotide sequence ID" value="NZ_AKWZ02000010.1"/>
</dbReference>
<comment type="caution">
    <text evidence="3">The sequence shown here is derived from an EMBL/GenBank/DDBJ whole genome shotgun (WGS) entry which is preliminary data.</text>
</comment>
<dbReference type="InterPro" id="IPR011623">
    <property type="entry name" value="7TMR_DISM_rcpt_extracell_dom1"/>
</dbReference>
<dbReference type="GO" id="GO:0006171">
    <property type="term" value="P:cAMP biosynthetic process"/>
    <property type="evidence" value="ECO:0007669"/>
    <property type="project" value="TreeGrafter"/>
</dbReference>
<name>S3UUT5_9LEPT</name>
<accession>S3UUT5</accession>
<feature type="transmembrane region" description="Helical" evidence="1">
    <location>
        <begin position="244"/>
        <end position="261"/>
    </location>
</feature>
<dbReference type="CDD" id="cd07302">
    <property type="entry name" value="CHD"/>
    <property type="match status" value="1"/>
</dbReference>
<feature type="transmembrane region" description="Helical" evidence="1">
    <location>
        <begin position="219"/>
        <end position="237"/>
    </location>
</feature>
<dbReference type="STRING" id="1193011.LEP1GSC058_3383"/>
<dbReference type="InterPro" id="IPR001054">
    <property type="entry name" value="A/G_cyclase"/>
</dbReference>
<evidence type="ECO:0000313" key="3">
    <source>
        <dbReference type="EMBL" id="EPG72998.1"/>
    </source>
</evidence>
<dbReference type="Gene3D" id="3.30.70.1230">
    <property type="entry name" value="Nucleotide cyclase"/>
    <property type="match status" value="1"/>
</dbReference>
<feature type="domain" description="Guanylate cyclase" evidence="2">
    <location>
        <begin position="474"/>
        <end position="607"/>
    </location>
</feature>
<dbReference type="SMART" id="SM00044">
    <property type="entry name" value="CYCc"/>
    <property type="match status" value="1"/>
</dbReference>
<dbReference type="PROSITE" id="PS50125">
    <property type="entry name" value="GUANYLATE_CYCLASE_2"/>
    <property type="match status" value="1"/>
</dbReference>
<dbReference type="InterPro" id="IPR029787">
    <property type="entry name" value="Nucleotide_cyclase"/>
</dbReference>
<dbReference type="PANTHER" id="PTHR43081:SF1">
    <property type="entry name" value="ADENYLATE CYCLASE, TERMINAL-DIFFERENTIATION SPECIFIC"/>
    <property type="match status" value="1"/>
</dbReference>
<dbReference type="Proteomes" id="UP000014540">
    <property type="component" value="Unassembled WGS sequence"/>
</dbReference>
<feature type="transmembrane region" description="Helical" evidence="1">
    <location>
        <begin position="373"/>
        <end position="393"/>
    </location>
</feature>
<keyword evidence="1" id="KW-1133">Transmembrane helix</keyword>
<sequence length="734" mass="84594">MGQFIFRRLTFLLLLILLIAQSGCARRKDYPSFVDLGTLKWEGVWITQPKEPESVSTASTKSKKQIPTSSQGGIQLSVFPLAFTKIFPIEPDSGLHKVQVKAAFELDKDEKLIKVPSGIYLPDIGENWSIELNGILLREERFEAGDGDISKRRSLKGLIIPLGFGILKPGKNEIKITFLGKAPLTKYVPNDHFGFYHASGFRISTLEEIYDSTSEYLDIFLFGIYFIFGFYHVLFYVTRRQDLYYLYFGFFSLLSSIYFYSTSYHIYHKFVNLPGGPDTNYFYRLEFSSLMPIVPLFMLFIKDFFYQKEGKFWTIRIFCAASAIFFIATWILPFEFLLSTLRLFQFLLIPMLLYVLFFSFQAIQRKKPDSIKLATGICICVVFGIWDTLDAIYKIIGIHYPYFKIAYSTFIIIIISLLVSRYVSLYRESQRLNLEISQQRDAFYRFVPSEFISILDRRSPVEIKIGDSREKTMSVFFADLRGYTSVSERLTPDENIKYLNKYFSGFEDIIYKNAGFVDKYIGDAILALFSDHSERAEKERFNSADNALQSAIDMVRFVGTIDNGENGLADLGIGINTGPLILGTVGSERRIDTTVVGDTVNLSSRVQNLTTFYKTKILITHHTYLRLNLLSDVRAREIDTVIVKGKTQPVILYEVYEADPPELAEWKDAARSKLTEGIILYKVGNFKEAFSIFRELYKEKPLDSVVRLYAKRTKLFLNQVPSNDWDGIFRLHRK</sequence>
<organism evidence="3 4">
    <name type="scientific">Leptospira fainei serovar Hurstbridge str. BUT 6</name>
    <dbReference type="NCBI Taxonomy" id="1193011"/>
    <lineage>
        <taxon>Bacteria</taxon>
        <taxon>Pseudomonadati</taxon>
        <taxon>Spirochaetota</taxon>
        <taxon>Spirochaetia</taxon>
        <taxon>Leptospirales</taxon>
        <taxon>Leptospiraceae</taxon>
        <taxon>Leptospira</taxon>
    </lineage>
</organism>
<protein>
    <submittedName>
        <fullName evidence="3">Adenylate/guanylate cyclase catalytic domain protein</fullName>
    </submittedName>
</protein>
<feature type="transmembrane region" description="Helical" evidence="1">
    <location>
        <begin position="343"/>
        <end position="361"/>
    </location>
</feature>
<feature type="transmembrane region" description="Helical" evidence="1">
    <location>
        <begin position="313"/>
        <end position="331"/>
    </location>
</feature>
<dbReference type="Pfam" id="PF00211">
    <property type="entry name" value="Guanylate_cyc"/>
    <property type="match status" value="1"/>
</dbReference>
<dbReference type="InterPro" id="IPR050697">
    <property type="entry name" value="Adenylyl/Guanylyl_Cyclase_3/4"/>
</dbReference>
<evidence type="ECO:0000313" key="4">
    <source>
        <dbReference type="Proteomes" id="UP000014540"/>
    </source>
</evidence>
<dbReference type="AlphaFoldDB" id="S3UUT5"/>
<proteinExistence type="predicted"/>
<dbReference type="SUPFAM" id="SSF55073">
    <property type="entry name" value="Nucleotide cyclase"/>
    <property type="match status" value="1"/>
</dbReference>
<keyword evidence="1" id="KW-0472">Membrane</keyword>
<feature type="transmembrane region" description="Helical" evidence="1">
    <location>
        <begin position="405"/>
        <end position="423"/>
    </location>
</feature>
<dbReference type="GO" id="GO:0035556">
    <property type="term" value="P:intracellular signal transduction"/>
    <property type="evidence" value="ECO:0007669"/>
    <property type="project" value="InterPro"/>
</dbReference>